<accession>A0A7V8NQN6</accession>
<protein>
    <submittedName>
        <fullName evidence="2">Glycosyltransferase</fullName>
    </submittedName>
</protein>
<dbReference type="PANTHER" id="PTHR45947:SF3">
    <property type="entry name" value="SULFOQUINOVOSYL TRANSFERASE SQD2"/>
    <property type="match status" value="1"/>
</dbReference>
<dbReference type="Gene3D" id="3.40.50.2000">
    <property type="entry name" value="Glycogen Phosphorylase B"/>
    <property type="match status" value="2"/>
</dbReference>
<reference evidence="2" key="1">
    <citation type="submission" date="2020-06" db="EMBL/GenBank/DDBJ databases">
        <title>Legume-microbial interactions unlock mineral nutrients during tropical forest succession.</title>
        <authorList>
            <person name="Epihov D.Z."/>
        </authorList>
    </citation>
    <scope>NUCLEOTIDE SEQUENCE [LARGE SCALE GENOMIC DNA]</scope>
    <source>
        <strain evidence="2">Pan2503</strain>
    </source>
</reference>
<organism evidence="2 3">
    <name type="scientific">Candidatus Acidiferrum panamense</name>
    <dbReference type="NCBI Taxonomy" id="2741543"/>
    <lineage>
        <taxon>Bacteria</taxon>
        <taxon>Pseudomonadati</taxon>
        <taxon>Acidobacteriota</taxon>
        <taxon>Terriglobia</taxon>
        <taxon>Candidatus Acidiferrales</taxon>
        <taxon>Candidatus Acidiferrum</taxon>
    </lineage>
</organism>
<proteinExistence type="predicted"/>
<dbReference type="GO" id="GO:0016758">
    <property type="term" value="F:hexosyltransferase activity"/>
    <property type="evidence" value="ECO:0007669"/>
    <property type="project" value="TreeGrafter"/>
</dbReference>
<dbReference type="EMBL" id="JACDQQ010001111">
    <property type="protein sequence ID" value="MBA0085596.1"/>
    <property type="molecule type" value="Genomic_DNA"/>
</dbReference>
<dbReference type="PANTHER" id="PTHR45947">
    <property type="entry name" value="SULFOQUINOVOSYL TRANSFERASE SQD2"/>
    <property type="match status" value="1"/>
</dbReference>
<dbReference type="InterPro" id="IPR001296">
    <property type="entry name" value="Glyco_trans_1"/>
</dbReference>
<evidence type="ECO:0000313" key="2">
    <source>
        <dbReference type="EMBL" id="MBA0085596.1"/>
    </source>
</evidence>
<feature type="domain" description="Glycosyl transferase family 1" evidence="1">
    <location>
        <begin position="50"/>
        <end position="212"/>
    </location>
</feature>
<sequence length="248" mass="26916">MRMLEEASAIVATSEQEMEELAAGGIPRAKVVMRRNGVEAPGSWPERGLFRKKLGIPAEARVVLFLGRLSVKKSPDLLLRAFAEVKKRRAGMPLRLVFAGPDLGGVRAQLAEMAAQLDASQEVQFAGPLFGQEKWAAYRDADVFVLPSQNENFGNTAAEAVASGTPVIVTEQCGIAPLLANQAGMVARHEVHHVAEVLSRILTDEELRRHLEAGCAKVTRSLGWGEPVHQMERLYAACRSPKGGTRSN</sequence>
<name>A0A7V8NQN6_9BACT</name>
<comment type="caution">
    <text evidence="2">The sequence shown here is derived from an EMBL/GenBank/DDBJ whole genome shotgun (WGS) entry which is preliminary data.</text>
</comment>
<dbReference type="Proteomes" id="UP000567293">
    <property type="component" value="Unassembled WGS sequence"/>
</dbReference>
<dbReference type="SUPFAM" id="SSF53756">
    <property type="entry name" value="UDP-Glycosyltransferase/glycogen phosphorylase"/>
    <property type="match status" value="1"/>
</dbReference>
<dbReference type="InterPro" id="IPR050194">
    <property type="entry name" value="Glycosyltransferase_grp1"/>
</dbReference>
<dbReference type="Pfam" id="PF00534">
    <property type="entry name" value="Glycos_transf_1"/>
    <property type="match status" value="1"/>
</dbReference>
<gene>
    <name evidence="2" type="ORF">HRJ53_11425</name>
</gene>
<dbReference type="AlphaFoldDB" id="A0A7V8NQN6"/>
<evidence type="ECO:0000313" key="3">
    <source>
        <dbReference type="Proteomes" id="UP000567293"/>
    </source>
</evidence>
<keyword evidence="3" id="KW-1185">Reference proteome</keyword>
<evidence type="ECO:0000259" key="1">
    <source>
        <dbReference type="Pfam" id="PF00534"/>
    </source>
</evidence>